<evidence type="ECO:0000313" key="2">
    <source>
        <dbReference type="EMBL" id="CEK62050.1"/>
    </source>
</evidence>
<accession>A0A0B6Z2Y0</accession>
<proteinExistence type="predicted"/>
<reference evidence="2" key="1">
    <citation type="submission" date="2014-12" db="EMBL/GenBank/DDBJ databases">
        <title>Insight into the proteome of Arion vulgaris.</title>
        <authorList>
            <person name="Aradska J."/>
            <person name="Bulat T."/>
            <person name="Smidak R."/>
            <person name="Sarate P."/>
            <person name="Gangsoo J."/>
            <person name="Sialana F."/>
            <person name="Bilban M."/>
            <person name="Lubec G."/>
        </authorList>
    </citation>
    <scope>NUCLEOTIDE SEQUENCE</scope>
    <source>
        <tissue evidence="2">Skin</tissue>
    </source>
</reference>
<protein>
    <submittedName>
        <fullName evidence="2">Uncharacterized protein</fullName>
    </submittedName>
</protein>
<gene>
    <name evidence="2" type="primary">ORF44040</name>
</gene>
<organism evidence="2">
    <name type="scientific">Arion vulgaris</name>
    <dbReference type="NCBI Taxonomy" id="1028688"/>
    <lineage>
        <taxon>Eukaryota</taxon>
        <taxon>Metazoa</taxon>
        <taxon>Spiralia</taxon>
        <taxon>Lophotrochozoa</taxon>
        <taxon>Mollusca</taxon>
        <taxon>Gastropoda</taxon>
        <taxon>Heterobranchia</taxon>
        <taxon>Euthyneura</taxon>
        <taxon>Panpulmonata</taxon>
        <taxon>Eupulmonata</taxon>
        <taxon>Stylommatophora</taxon>
        <taxon>Helicina</taxon>
        <taxon>Arionoidea</taxon>
        <taxon>Arionidae</taxon>
        <taxon>Arion</taxon>
    </lineage>
</organism>
<feature type="non-terminal residue" evidence="2">
    <location>
        <position position="288"/>
    </location>
</feature>
<evidence type="ECO:0000256" key="1">
    <source>
        <dbReference type="SAM" id="MobiDB-lite"/>
    </source>
</evidence>
<dbReference type="AlphaFoldDB" id="A0A0B6Z2Y0"/>
<name>A0A0B6Z2Y0_9EUPU</name>
<dbReference type="EMBL" id="HACG01015185">
    <property type="protein sequence ID" value="CEK62050.1"/>
    <property type="molecule type" value="Transcribed_RNA"/>
</dbReference>
<sequence length="288" mass="31179">PSLSTSLQHPTQDLNQTSASTVPQSAALSKNSQHYSSSSLDLRLQATSLSNAEPVRIKPRSSLVANTTAYITQPELHLGFDHQGESLSSNISEVKLVSAAGVSISSGVNISVKRSAVSQTSAARTSVESQQSFNMRRGVNSDSLNISSLVSERPGLSTFSSQMYTSSVPARKYSNVHHLPVHPQVLVPMNASSGSDGEGDDDHVRPTISGQTLLAGEDLDVAVNTHRVLAQGHEKAAAQLLMEQEKILNNQEQSIQKDQKTVKLLVKRAVKFLEAQQLEEEKRELFRT</sequence>
<feature type="non-terminal residue" evidence="2">
    <location>
        <position position="1"/>
    </location>
</feature>
<feature type="region of interest" description="Disordered" evidence="1">
    <location>
        <begin position="1"/>
        <end position="33"/>
    </location>
</feature>